<evidence type="ECO:0000256" key="1">
    <source>
        <dbReference type="SAM" id="Coils"/>
    </source>
</evidence>
<dbReference type="Pfam" id="PF05766">
    <property type="entry name" value="NinG"/>
    <property type="match status" value="1"/>
</dbReference>
<protein>
    <submittedName>
        <fullName evidence="2">Protein ninG</fullName>
    </submittedName>
</protein>
<dbReference type="InterPro" id="IPR008713">
    <property type="entry name" value="Phage_lambda_NinG"/>
</dbReference>
<dbReference type="OrthoDB" id="5741553at2"/>
<keyword evidence="1" id="KW-0175">Coiled coil</keyword>
<gene>
    <name evidence="2" type="ORF">NCTC10801_01935</name>
</gene>
<dbReference type="EMBL" id="UFRQ01000003">
    <property type="protein sequence ID" value="SUT93251.1"/>
    <property type="molecule type" value="Genomic_DNA"/>
</dbReference>
<evidence type="ECO:0000313" key="3">
    <source>
        <dbReference type="Proteomes" id="UP000254649"/>
    </source>
</evidence>
<sequence>MANNKIKVRLKKCRICGNRFETSDSFRQWCSPECGVELAKQRTSKAKAKAEKARDKLAREKIKKAKESLKSRSDWLNELQTWVNKFIRLRDKDEPCISCGRFHQGQWHAGHYRSRGACPELRFNEDNIHKQCSVCNNHKSGNAIDYRINLIKKIGVERVAFLERNNHPPLKMSVDEIKAQIQLYKAKCKELESE</sequence>
<accession>A0A380TYY2</accession>
<feature type="coiled-coil region" evidence="1">
    <location>
        <begin position="36"/>
        <end position="67"/>
    </location>
</feature>
<proteinExistence type="predicted"/>
<organism evidence="2 3">
    <name type="scientific">[Actinobacillus] rossii</name>
    <dbReference type="NCBI Taxonomy" id="123820"/>
    <lineage>
        <taxon>Bacteria</taxon>
        <taxon>Pseudomonadati</taxon>
        <taxon>Pseudomonadota</taxon>
        <taxon>Gammaproteobacteria</taxon>
        <taxon>Pasteurellales</taxon>
        <taxon>Pasteurellaceae</taxon>
    </lineage>
</organism>
<dbReference type="AlphaFoldDB" id="A0A380TYY2"/>
<dbReference type="Proteomes" id="UP000254649">
    <property type="component" value="Unassembled WGS sequence"/>
</dbReference>
<reference evidence="2 3" key="1">
    <citation type="submission" date="2018-06" db="EMBL/GenBank/DDBJ databases">
        <authorList>
            <consortium name="Pathogen Informatics"/>
            <person name="Doyle S."/>
        </authorList>
    </citation>
    <scope>NUCLEOTIDE SEQUENCE [LARGE SCALE GENOMIC DNA]</scope>
    <source>
        <strain evidence="2 3">NCTC10801</strain>
    </source>
</reference>
<evidence type="ECO:0000313" key="2">
    <source>
        <dbReference type="EMBL" id="SUT93251.1"/>
    </source>
</evidence>
<keyword evidence="3" id="KW-1185">Reference proteome</keyword>
<name>A0A380TYY2_9PAST</name>